<sequence length="217" mass="25049">MWSNVFEQLLNSPPTELMRKNYRKRASKKGFKLCRLKTQVWFEDKKRTTHIVRSPFLNSNTHLARSASLEAVRAETKTFICKLPTRDRTQNPHIEYFCAIFSPLFTMDLPAIQRKLEEHTKNFLDLVCLTHYPDRSLCVFYNTSLREQSKAHLLGVGPRGYFTAFVKWALVNKASAFTIFPTSPTLDPEPSQPPPTHCTERTPEPTAERELESAAMD</sequence>
<gene>
    <name evidence="2" type="ORF">DPX16_7519</name>
</gene>
<evidence type="ECO:0000313" key="2">
    <source>
        <dbReference type="EMBL" id="ROL55579.1"/>
    </source>
</evidence>
<feature type="region of interest" description="Disordered" evidence="1">
    <location>
        <begin position="182"/>
        <end position="217"/>
    </location>
</feature>
<reference evidence="2 3" key="1">
    <citation type="submission" date="2018-10" db="EMBL/GenBank/DDBJ databases">
        <title>Genome assembly for a Yunnan-Guizhou Plateau 3E fish, Anabarilius grahami (Regan), and its evolutionary and genetic applications.</title>
        <authorList>
            <person name="Jiang W."/>
        </authorList>
    </citation>
    <scope>NUCLEOTIDE SEQUENCE [LARGE SCALE GENOMIC DNA]</scope>
    <source>
        <strain evidence="2">AG-KIZ</strain>
        <tissue evidence="2">Muscle</tissue>
    </source>
</reference>
<dbReference type="EMBL" id="RJVU01000170">
    <property type="protein sequence ID" value="ROL55579.1"/>
    <property type="molecule type" value="Genomic_DNA"/>
</dbReference>
<name>A0A3N0ZAX6_ANAGA</name>
<keyword evidence="3" id="KW-1185">Reference proteome</keyword>
<accession>A0A3N0ZAX6</accession>
<proteinExistence type="predicted"/>
<dbReference type="AlphaFoldDB" id="A0A3N0ZAX6"/>
<feature type="compositionally biased region" description="Basic and acidic residues" evidence="1">
    <location>
        <begin position="198"/>
        <end position="217"/>
    </location>
</feature>
<protein>
    <submittedName>
        <fullName evidence="2">Uncharacterized protein</fullName>
    </submittedName>
</protein>
<dbReference type="Proteomes" id="UP000281406">
    <property type="component" value="Unassembled WGS sequence"/>
</dbReference>
<organism evidence="2 3">
    <name type="scientific">Anabarilius grahami</name>
    <name type="common">Kanglang fish</name>
    <name type="synonym">Barilius grahami</name>
    <dbReference type="NCBI Taxonomy" id="495550"/>
    <lineage>
        <taxon>Eukaryota</taxon>
        <taxon>Metazoa</taxon>
        <taxon>Chordata</taxon>
        <taxon>Craniata</taxon>
        <taxon>Vertebrata</taxon>
        <taxon>Euteleostomi</taxon>
        <taxon>Actinopterygii</taxon>
        <taxon>Neopterygii</taxon>
        <taxon>Teleostei</taxon>
        <taxon>Ostariophysi</taxon>
        <taxon>Cypriniformes</taxon>
        <taxon>Xenocyprididae</taxon>
        <taxon>Xenocypridinae</taxon>
        <taxon>Xenocypridinae incertae sedis</taxon>
        <taxon>Anabarilius</taxon>
    </lineage>
</organism>
<comment type="caution">
    <text evidence="2">The sequence shown here is derived from an EMBL/GenBank/DDBJ whole genome shotgun (WGS) entry which is preliminary data.</text>
</comment>
<evidence type="ECO:0000256" key="1">
    <source>
        <dbReference type="SAM" id="MobiDB-lite"/>
    </source>
</evidence>
<evidence type="ECO:0000313" key="3">
    <source>
        <dbReference type="Proteomes" id="UP000281406"/>
    </source>
</evidence>